<evidence type="ECO:0000256" key="1">
    <source>
        <dbReference type="ARBA" id="ARBA00023157"/>
    </source>
</evidence>
<name>A0A8K0K5A9_LADFU</name>
<evidence type="ECO:0000313" key="5">
    <source>
        <dbReference type="Proteomes" id="UP000792457"/>
    </source>
</evidence>
<dbReference type="OrthoDB" id="6380398at2759"/>
<dbReference type="PROSITE" id="PS01180">
    <property type="entry name" value="CUB"/>
    <property type="match status" value="1"/>
</dbReference>
<protein>
    <recommendedName>
        <fullName evidence="3">CUB domain-containing protein</fullName>
    </recommendedName>
</protein>
<reference evidence="4" key="2">
    <citation type="submission" date="2017-10" db="EMBL/GenBank/DDBJ databases">
        <title>Ladona fulva Genome sequencing and assembly.</title>
        <authorList>
            <person name="Murali S."/>
            <person name="Richards S."/>
            <person name="Bandaranaike D."/>
            <person name="Bellair M."/>
            <person name="Blankenburg K."/>
            <person name="Chao H."/>
            <person name="Dinh H."/>
            <person name="Doddapaneni H."/>
            <person name="Dugan-Rocha S."/>
            <person name="Elkadiri S."/>
            <person name="Gnanaolivu R."/>
            <person name="Hernandez B."/>
            <person name="Skinner E."/>
            <person name="Javaid M."/>
            <person name="Lee S."/>
            <person name="Li M."/>
            <person name="Ming W."/>
            <person name="Munidasa M."/>
            <person name="Muniz J."/>
            <person name="Nguyen L."/>
            <person name="Hughes D."/>
            <person name="Osuji N."/>
            <person name="Pu L.-L."/>
            <person name="Puazo M."/>
            <person name="Qu C."/>
            <person name="Quiroz J."/>
            <person name="Raj R."/>
            <person name="Weissenberger G."/>
            <person name="Xin Y."/>
            <person name="Zou X."/>
            <person name="Han Y."/>
            <person name="Worley K."/>
            <person name="Muzny D."/>
            <person name="Gibbs R."/>
        </authorList>
    </citation>
    <scope>NUCLEOTIDE SEQUENCE</scope>
    <source>
        <strain evidence="4">Sampled in the wild</strain>
    </source>
</reference>
<evidence type="ECO:0000259" key="3">
    <source>
        <dbReference type="PROSITE" id="PS01180"/>
    </source>
</evidence>
<dbReference type="Gene3D" id="2.60.120.290">
    <property type="entry name" value="Spermadhesin, CUB domain"/>
    <property type="match status" value="1"/>
</dbReference>
<sequence>MDLAGNVGGRPGGISANRLWPWALRLLSLIGGGREPQELNLPSVYYGCDYYQKIPIGSTYYIFSPGFDSGTTFPKGIACRWEAEAPVMSHLELNCMHFKVGKRDFKSNNCTNDRLLVSATGDPAMTDAEVHCGEGNFKITSARNKMLLVFLADDENDPMDRFLCYIKAVRDEVLACDCGQWNQVCCQFVRKQGILYPRTAVVK</sequence>
<feature type="domain" description="CUB" evidence="3">
    <location>
        <begin position="48"/>
        <end position="169"/>
    </location>
</feature>
<keyword evidence="5" id="KW-1185">Reference proteome</keyword>
<dbReference type="AlphaFoldDB" id="A0A8K0K5A9"/>
<dbReference type="Proteomes" id="UP000792457">
    <property type="component" value="Unassembled WGS sequence"/>
</dbReference>
<evidence type="ECO:0000313" key="4">
    <source>
        <dbReference type="EMBL" id="KAG8228669.1"/>
    </source>
</evidence>
<reference evidence="4" key="1">
    <citation type="submission" date="2013-04" db="EMBL/GenBank/DDBJ databases">
        <authorList>
            <person name="Qu J."/>
            <person name="Murali S.C."/>
            <person name="Bandaranaike D."/>
            <person name="Bellair M."/>
            <person name="Blankenburg K."/>
            <person name="Chao H."/>
            <person name="Dinh H."/>
            <person name="Doddapaneni H."/>
            <person name="Downs B."/>
            <person name="Dugan-Rocha S."/>
            <person name="Elkadiri S."/>
            <person name="Gnanaolivu R.D."/>
            <person name="Hernandez B."/>
            <person name="Javaid M."/>
            <person name="Jayaseelan J.C."/>
            <person name="Lee S."/>
            <person name="Li M."/>
            <person name="Ming W."/>
            <person name="Munidasa M."/>
            <person name="Muniz J."/>
            <person name="Nguyen L."/>
            <person name="Ongeri F."/>
            <person name="Osuji N."/>
            <person name="Pu L.-L."/>
            <person name="Puazo M."/>
            <person name="Qu C."/>
            <person name="Quiroz J."/>
            <person name="Raj R."/>
            <person name="Weissenberger G."/>
            <person name="Xin Y."/>
            <person name="Zou X."/>
            <person name="Han Y."/>
            <person name="Richards S."/>
            <person name="Worley K."/>
            <person name="Muzny D."/>
            <person name="Gibbs R."/>
        </authorList>
    </citation>
    <scope>NUCLEOTIDE SEQUENCE</scope>
    <source>
        <strain evidence="4">Sampled in the wild</strain>
    </source>
</reference>
<accession>A0A8K0K5A9</accession>
<gene>
    <name evidence="4" type="ORF">J437_LFUL008906</name>
</gene>
<dbReference type="Pfam" id="PF00431">
    <property type="entry name" value="CUB"/>
    <property type="match status" value="1"/>
</dbReference>
<organism evidence="4 5">
    <name type="scientific">Ladona fulva</name>
    <name type="common">Scarce chaser dragonfly</name>
    <name type="synonym">Libellula fulva</name>
    <dbReference type="NCBI Taxonomy" id="123851"/>
    <lineage>
        <taxon>Eukaryota</taxon>
        <taxon>Metazoa</taxon>
        <taxon>Ecdysozoa</taxon>
        <taxon>Arthropoda</taxon>
        <taxon>Hexapoda</taxon>
        <taxon>Insecta</taxon>
        <taxon>Pterygota</taxon>
        <taxon>Palaeoptera</taxon>
        <taxon>Odonata</taxon>
        <taxon>Epiprocta</taxon>
        <taxon>Anisoptera</taxon>
        <taxon>Libelluloidea</taxon>
        <taxon>Libellulidae</taxon>
        <taxon>Ladona</taxon>
    </lineage>
</organism>
<proteinExistence type="predicted"/>
<dbReference type="SUPFAM" id="SSF49854">
    <property type="entry name" value="Spermadhesin, CUB domain"/>
    <property type="match status" value="1"/>
</dbReference>
<evidence type="ECO:0000256" key="2">
    <source>
        <dbReference type="PROSITE-ProRule" id="PRU00059"/>
    </source>
</evidence>
<comment type="caution">
    <text evidence="2">Lacks conserved residue(s) required for the propagation of feature annotation.</text>
</comment>
<comment type="caution">
    <text evidence="4">The sequence shown here is derived from an EMBL/GenBank/DDBJ whole genome shotgun (WGS) entry which is preliminary data.</text>
</comment>
<dbReference type="InterPro" id="IPR035914">
    <property type="entry name" value="Sperma_CUB_dom_sf"/>
</dbReference>
<dbReference type="EMBL" id="KZ308380">
    <property type="protein sequence ID" value="KAG8228669.1"/>
    <property type="molecule type" value="Genomic_DNA"/>
</dbReference>
<dbReference type="InterPro" id="IPR000859">
    <property type="entry name" value="CUB_dom"/>
</dbReference>
<keyword evidence="1" id="KW-1015">Disulfide bond</keyword>